<dbReference type="AlphaFoldDB" id="A0A812MRQ9"/>
<evidence type="ECO:0008006" key="5">
    <source>
        <dbReference type="Google" id="ProtNLM"/>
    </source>
</evidence>
<feature type="region of interest" description="Disordered" evidence="1">
    <location>
        <begin position="34"/>
        <end position="63"/>
    </location>
</feature>
<feature type="compositionally biased region" description="Basic and acidic residues" evidence="1">
    <location>
        <begin position="197"/>
        <end position="214"/>
    </location>
</feature>
<dbReference type="EMBL" id="CAJNIZ010008145">
    <property type="protein sequence ID" value="CAE7264642.1"/>
    <property type="molecule type" value="Genomic_DNA"/>
</dbReference>
<accession>A0A812MRQ9</accession>
<feature type="non-terminal residue" evidence="3">
    <location>
        <position position="1"/>
    </location>
</feature>
<protein>
    <recommendedName>
        <fullName evidence="5">Apple domain-containing protein</fullName>
    </recommendedName>
</protein>
<dbReference type="Proteomes" id="UP000649617">
    <property type="component" value="Unassembled WGS sequence"/>
</dbReference>
<evidence type="ECO:0000313" key="4">
    <source>
        <dbReference type="Proteomes" id="UP000649617"/>
    </source>
</evidence>
<dbReference type="OrthoDB" id="437856at2759"/>
<keyword evidence="4" id="KW-1185">Reference proteome</keyword>
<feature type="non-terminal residue" evidence="3">
    <location>
        <position position="290"/>
    </location>
</feature>
<organism evidence="3 4">
    <name type="scientific">Symbiodinium pilosum</name>
    <name type="common">Dinoflagellate</name>
    <dbReference type="NCBI Taxonomy" id="2952"/>
    <lineage>
        <taxon>Eukaryota</taxon>
        <taxon>Sar</taxon>
        <taxon>Alveolata</taxon>
        <taxon>Dinophyceae</taxon>
        <taxon>Suessiales</taxon>
        <taxon>Symbiodiniaceae</taxon>
        <taxon>Symbiodinium</taxon>
    </lineage>
</organism>
<comment type="caution">
    <text evidence="3">The sequence shown here is derived from an EMBL/GenBank/DDBJ whole genome shotgun (WGS) entry which is preliminary data.</text>
</comment>
<keyword evidence="2" id="KW-1133">Transmembrane helix</keyword>
<feature type="transmembrane region" description="Helical" evidence="2">
    <location>
        <begin position="154"/>
        <end position="176"/>
    </location>
</feature>
<gene>
    <name evidence="3" type="ORF">SPIL2461_LOCUS5665</name>
</gene>
<proteinExistence type="predicted"/>
<evidence type="ECO:0000256" key="2">
    <source>
        <dbReference type="SAM" id="Phobius"/>
    </source>
</evidence>
<keyword evidence="2" id="KW-0812">Transmembrane</keyword>
<feature type="region of interest" description="Disordered" evidence="1">
    <location>
        <begin position="197"/>
        <end position="216"/>
    </location>
</feature>
<evidence type="ECO:0000256" key="1">
    <source>
        <dbReference type="SAM" id="MobiDB-lite"/>
    </source>
</evidence>
<keyword evidence="2" id="KW-0472">Membrane</keyword>
<name>A0A812MRQ9_SYMPI</name>
<reference evidence="3" key="1">
    <citation type="submission" date="2021-02" db="EMBL/GenBank/DDBJ databases">
        <authorList>
            <person name="Dougan E. K."/>
            <person name="Rhodes N."/>
            <person name="Thang M."/>
            <person name="Chan C."/>
        </authorList>
    </citation>
    <scope>NUCLEOTIDE SEQUENCE</scope>
</reference>
<evidence type="ECO:0000313" key="3">
    <source>
        <dbReference type="EMBL" id="CAE7264642.1"/>
    </source>
</evidence>
<sequence>ASGSSRQSAAAEWQNVPAELKAGGYPQRELFFVPQKSQTVGQDPEGGACRGSSPQDASNPDPRQRNYYATWTAFTLKECFEICSWKQDCTGVEFSENHSYCEVWNAPIHWTQPLDGYQCYLAYPQSGQPDGIRWKAGSAEVAVSGMAGPKSTDLVLEAVLGAVLLLGIVAAILCACRRWKKPSRRAKASEAVKKRGLDIDTTDKHTGDATHSGDELQPLVGGASELSSPTGSFVSGVGGHTWNPASNFSFAASGRPGVGYEALSQGAQAPGPGAQDGDQTTYLQQLRQWL</sequence>